<dbReference type="GO" id="GO:0055085">
    <property type="term" value="P:transmembrane transport"/>
    <property type="evidence" value="ECO:0007669"/>
    <property type="project" value="InterPro"/>
</dbReference>
<dbReference type="AlphaFoldDB" id="A0A1W1H8D2"/>
<evidence type="ECO:0000256" key="5">
    <source>
        <dbReference type="ARBA" id="ARBA00023136"/>
    </source>
</evidence>
<dbReference type="OrthoDB" id="9783403at2"/>
<dbReference type="RefSeq" id="WP_080799704.1">
    <property type="nucleotide sequence ID" value="NZ_LT828540.1"/>
</dbReference>
<dbReference type="PANTHER" id="PTHR33529:SF6">
    <property type="entry name" value="YJGP_YJGQ FAMILY PERMEASE"/>
    <property type="match status" value="1"/>
</dbReference>
<proteinExistence type="predicted"/>
<gene>
    <name evidence="7" type="ORF">MTBBW1_150021</name>
</gene>
<evidence type="ECO:0000256" key="4">
    <source>
        <dbReference type="ARBA" id="ARBA00022989"/>
    </source>
</evidence>
<evidence type="ECO:0000313" key="7">
    <source>
        <dbReference type="EMBL" id="SLM28750.1"/>
    </source>
</evidence>
<dbReference type="GO" id="GO:0043190">
    <property type="term" value="C:ATP-binding cassette (ABC) transporter complex"/>
    <property type="evidence" value="ECO:0007669"/>
    <property type="project" value="InterPro"/>
</dbReference>
<keyword evidence="4 6" id="KW-1133">Transmembrane helix</keyword>
<evidence type="ECO:0000256" key="2">
    <source>
        <dbReference type="ARBA" id="ARBA00022475"/>
    </source>
</evidence>
<dbReference type="PANTHER" id="PTHR33529">
    <property type="entry name" value="SLR0882 PROTEIN-RELATED"/>
    <property type="match status" value="1"/>
</dbReference>
<dbReference type="InterPro" id="IPR030923">
    <property type="entry name" value="LptG"/>
</dbReference>
<dbReference type="Pfam" id="PF03739">
    <property type="entry name" value="LptF_LptG"/>
    <property type="match status" value="1"/>
</dbReference>
<dbReference type="GO" id="GO:0015920">
    <property type="term" value="P:lipopolysaccharide transport"/>
    <property type="evidence" value="ECO:0007669"/>
    <property type="project" value="TreeGrafter"/>
</dbReference>
<reference evidence="7 8" key="1">
    <citation type="submission" date="2017-03" db="EMBL/GenBank/DDBJ databases">
        <authorList>
            <person name="Afonso C.L."/>
            <person name="Miller P.J."/>
            <person name="Scott M.A."/>
            <person name="Spackman E."/>
            <person name="Goraichik I."/>
            <person name="Dimitrov K.M."/>
            <person name="Suarez D.L."/>
            <person name="Swayne D.E."/>
        </authorList>
    </citation>
    <scope>NUCLEOTIDE SEQUENCE [LARGE SCALE GENOMIC DNA]</scope>
    <source>
        <strain evidence="7">PRJEB14757</strain>
    </source>
</reference>
<dbReference type="Proteomes" id="UP000191931">
    <property type="component" value="Unassembled WGS sequence"/>
</dbReference>
<dbReference type="InterPro" id="IPR005495">
    <property type="entry name" value="LptG/LptF_permease"/>
</dbReference>
<sequence>MAILTQYWAKEFIKFFLIIQIIVMAIFISVDYLTNMDRFVKAGISFIDAFGYVLLKTPFMFVQLTPAGIVLAVVTVFGLMNRNNELMAMRAGGISVYYLLRPAIAWGLLLSFMMIFMGETVVPVTMSKANDIKYGVIKKTRNIHAVKEKIWLKGDGTIYYFRYFNPKDKTLAGITITWLDRDFSIIRRVDARTAQFDSVKQTWLFDSVLEQRFEDSSSSSIVKYDKKEIPIEFKPDDLQGVVKKSDEMSFTELLSYIRKIQKEGYDATTYKVDLYGKTAFPFICLIMALIGAGAGMRRIVKDNLPVGIVIGIAASFFYWFIYGFFTSLGYGRMLPPAVSAWITNLIFMLLAMIYIISSEQ</sequence>
<keyword evidence="3 6" id="KW-0812">Transmembrane</keyword>
<evidence type="ECO:0000256" key="3">
    <source>
        <dbReference type="ARBA" id="ARBA00022692"/>
    </source>
</evidence>
<organism evidence="7 8">
    <name type="scientific">Desulfamplus magnetovallimortis</name>
    <dbReference type="NCBI Taxonomy" id="1246637"/>
    <lineage>
        <taxon>Bacteria</taxon>
        <taxon>Pseudomonadati</taxon>
        <taxon>Thermodesulfobacteriota</taxon>
        <taxon>Desulfobacteria</taxon>
        <taxon>Desulfobacterales</taxon>
        <taxon>Desulfobacteraceae</taxon>
        <taxon>Desulfamplus</taxon>
    </lineage>
</organism>
<feature type="transmembrane region" description="Helical" evidence="6">
    <location>
        <begin position="306"/>
        <end position="325"/>
    </location>
</feature>
<keyword evidence="2" id="KW-1003">Cell membrane</keyword>
<protein>
    <submittedName>
        <fullName evidence="7">Putative permease</fullName>
    </submittedName>
</protein>
<feature type="transmembrane region" description="Helical" evidence="6">
    <location>
        <begin position="337"/>
        <end position="356"/>
    </location>
</feature>
<name>A0A1W1H8D2_9BACT</name>
<feature type="transmembrane region" description="Helical" evidence="6">
    <location>
        <begin position="60"/>
        <end position="79"/>
    </location>
</feature>
<dbReference type="EMBL" id="FWEV01000057">
    <property type="protein sequence ID" value="SLM28750.1"/>
    <property type="molecule type" value="Genomic_DNA"/>
</dbReference>
<dbReference type="STRING" id="1246637.MTBBW1_150021"/>
<evidence type="ECO:0000256" key="6">
    <source>
        <dbReference type="SAM" id="Phobius"/>
    </source>
</evidence>
<dbReference type="NCBIfam" id="TIGR04408">
    <property type="entry name" value="LptG_lptG"/>
    <property type="match status" value="1"/>
</dbReference>
<feature type="transmembrane region" description="Helical" evidence="6">
    <location>
        <begin position="99"/>
        <end position="118"/>
    </location>
</feature>
<comment type="subcellular location">
    <subcellularLocation>
        <location evidence="1">Cell membrane</location>
        <topology evidence="1">Multi-pass membrane protein</topology>
    </subcellularLocation>
</comment>
<evidence type="ECO:0000313" key="8">
    <source>
        <dbReference type="Proteomes" id="UP000191931"/>
    </source>
</evidence>
<keyword evidence="8" id="KW-1185">Reference proteome</keyword>
<accession>A0A1W1H8D2</accession>
<keyword evidence="5 6" id="KW-0472">Membrane</keyword>
<evidence type="ECO:0000256" key="1">
    <source>
        <dbReference type="ARBA" id="ARBA00004651"/>
    </source>
</evidence>
<feature type="transmembrane region" description="Helical" evidence="6">
    <location>
        <begin position="12"/>
        <end position="30"/>
    </location>
</feature>
<feature type="transmembrane region" description="Helical" evidence="6">
    <location>
        <begin position="274"/>
        <end position="294"/>
    </location>
</feature>